<gene>
    <name evidence="1" type="ORF">CPELLU_LOCUS16036</name>
</gene>
<dbReference type="AlphaFoldDB" id="A0A9N9NY13"/>
<dbReference type="EMBL" id="CAJVQA010022542">
    <property type="protein sequence ID" value="CAG8774329.1"/>
    <property type="molecule type" value="Genomic_DNA"/>
</dbReference>
<comment type="caution">
    <text evidence="1">The sequence shown here is derived from an EMBL/GenBank/DDBJ whole genome shotgun (WGS) entry which is preliminary data.</text>
</comment>
<evidence type="ECO:0000313" key="2">
    <source>
        <dbReference type="Proteomes" id="UP000789759"/>
    </source>
</evidence>
<name>A0A9N9NY13_9GLOM</name>
<dbReference type="OrthoDB" id="2499658at2759"/>
<organism evidence="1 2">
    <name type="scientific">Cetraspora pellucida</name>
    <dbReference type="NCBI Taxonomy" id="1433469"/>
    <lineage>
        <taxon>Eukaryota</taxon>
        <taxon>Fungi</taxon>
        <taxon>Fungi incertae sedis</taxon>
        <taxon>Mucoromycota</taxon>
        <taxon>Glomeromycotina</taxon>
        <taxon>Glomeromycetes</taxon>
        <taxon>Diversisporales</taxon>
        <taxon>Gigasporaceae</taxon>
        <taxon>Cetraspora</taxon>
    </lineage>
</organism>
<accession>A0A9N9NY13</accession>
<proteinExistence type="predicted"/>
<protein>
    <submittedName>
        <fullName evidence="1">210_t:CDS:1</fullName>
    </submittedName>
</protein>
<feature type="non-terminal residue" evidence="1">
    <location>
        <position position="112"/>
    </location>
</feature>
<reference evidence="1" key="1">
    <citation type="submission" date="2021-06" db="EMBL/GenBank/DDBJ databases">
        <authorList>
            <person name="Kallberg Y."/>
            <person name="Tangrot J."/>
            <person name="Rosling A."/>
        </authorList>
    </citation>
    <scope>NUCLEOTIDE SEQUENCE</scope>
    <source>
        <strain evidence="1">FL966</strain>
    </source>
</reference>
<evidence type="ECO:0000313" key="1">
    <source>
        <dbReference type="EMBL" id="CAG8774329.1"/>
    </source>
</evidence>
<dbReference type="Proteomes" id="UP000789759">
    <property type="component" value="Unassembled WGS sequence"/>
</dbReference>
<keyword evidence="2" id="KW-1185">Reference proteome</keyword>
<sequence>MTTSLVFEAPIILQSNNGKEFIADIIFELIAFWPDTHIINRHLRHPQLQEITEGLPLIIYTMNIQTNYATGKLPYSLVFGQELVQHFSILEDLYYKSITNKEELPEIFFENS</sequence>